<accession>A0ACC7NZA7</accession>
<gene>
    <name evidence="1" type="ORF">ACI1P1_12085</name>
</gene>
<organism evidence="1 2">
    <name type="scientific">Paenibacillus mesotrionivorans</name>
    <dbReference type="NCBI Taxonomy" id="3160968"/>
    <lineage>
        <taxon>Bacteria</taxon>
        <taxon>Bacillati</taxon>
        <taxon>Bacillota</taxon>
        <taxon>Bacilli</taxon>
        <taxon>Bacillales</taxon>
        <taxon>Paenibacillaceae</taxon>
        <taxon>Paenibacillus</taxon>
    </lineage>
</organism>
<sequence length="294" mass="33946">MQWIWNHMLSILLFGALGCTLLASALVLISIDGGRRQLVMAEMKQAIKWGIVTPIQFGQKIYASEATDELLESMGWRKYISGPTIKMIRDGITLLLMAYVLMQFHGPELVRPIVYVVFVFLTLTPGPPGPFYAFIRPLFQRIQRHRANREVALLIQLLRNETQSEVQQSVIALIRQFRPYTKALENDLYMLEHDWRKGKEEALARWQRRHPKNEDIAYLISLLRSIDEIGYTDCAKSLAANEKTLHDRQAANYTSKMQDLNRFLFIFNITGVVLACLWFVMAVFQWAYGMDTGL</sequence>
<protein>
    <submittedName>
        <fullName evidence="1">Uncharacterized protein</fullName>
    </submittedName>
</protein>
<dbReference type="EMBL" id="JBJURJ010000007">
    <property type="protein sequence ID" value="MFM9329026.1"/>
    <property type="molecule type" value="Genomic_DNA"/>
</dbReference>
<reference evidence="1" key="1">
    <citation type="submission" date="2024-12" db="EMBL/GenBank/DDBJ databases">
        <authorList>
            <person name="Wu N."/>
        </authorList>
    </citation>
    <scope>NUCLEOTIDE SEQUENCE</scope>
    <source>
        <strain evidence="1">P15</strain>
    </source>
</reference>
<dbReference type="Proteomes" id="UP001631969">
    <property type="component" value="Unassembled WGS sequence"/>
</dbReference>
<proteinExistence type="predicted"/>
<name>A0ACC7NZA7_9BACL</name>
<evidence type="ECO:0000313" key="1">
    <source>
        <dbReference type="EMBL" id="MFM9329026.1"/>
    </source>
</evidence>
<keyword evidence="2" id="KW-1185">Reference proteome</keyword>
<comment type="caution">
    <text evidence="1">The sequence shown here is derived from an EMBL/GenBank/DDBJ whole genome shotgun (WGS) entry which is preliminary data.</text>
</comment>
<evidence type="ECO:0000313" key="2">
    <source>
        <dbReference type="Proteomes" id="UP001631969"/>
    </source>
</evidence>